<comment type="function">
    <text evidence="7 14">Catalyzes the formation of sulfite from adenosine 5'-phosphosulfate (APS) using thioredoxin as an electron donor.</text>
</comment>
<evidence type="ECO:0000256" key="4">
    <source>
        <dbReference type="ARBA" id="ARBA00023002"/>
    </source>
</evidence>
<evidence type="ECO:0000256" key="11">
    <source>
        <dbReference type="ARBA" id="ARBA00030894"/>
    </source>
</evidence>
<feature type="binding site" evidence="14">
    <location>
        <position position="122"/>
    </location>
    <ligand>
        <name>[4Fe-4S] cluster</name>
        <dbReference type="ChEBI" id="CHEBI:49883"/>
    </ligand>
</feature>
<dbReference type="GO" id="GO:0051539">
    <property type="term" value="F:4 iron, 4 sulfur cluster binding"/>
    <property type="evidence" value="ECO:0007669"/>
    <property type="project" value="UniProtKB-UniRule"/>
</dbReference>
<dbReference type="GO" id="GO:0043866">
    <property type="term" value="F:adenylyl-sulfate reductase (thioredoxin) activity"/>
    <property type="evidence" value="ECO:0007669"/>
    <property type="project" value="UniProtKB-EC"/>
</dbReference>
<feature type="binding site" evidence="14">
    <location>
        <position position="204"/>
    </location>
    <ligand>
        <name>[4Fe-4S] cluster</name>
        <dbReference type="ChEBI" id="CHEBI:49883"/>
    </ligand>
</feature>
<keyword evidence="4 14" id="KW-0560">Oxidoreductase</keyword>
<dbReference type="STRING" id="869212.Turpa_3804"/>
<dbReference type="Gene3D" id="3.40.50.620">
    <property type="entry name" value="HUPs"/>
    <property type="match status" value="1"/>
</dbReference>
<evidence type="ECO:0000256" key="2">
    <source>
        <dbReference type="ARBA" id="ARBA00022490"/>
    </source>
</evidence>
<sequence length="238" mass="26927">MATAEEILKLLSASNPANGLAENLKSLLHVLPETKVVFSTSLSLEDQAITHIIASDSLPVRIFTLDTGRHFAETYKTLDSTRDRYGISPEVYFPQAAAVEKLMQAKGAYSFYESVEARQECCGIRKVEPLTRALKGADLWITGIRRVHSPDRSNLPFAEHDHTNNIVKYHPLLDWTDDALKAFIQEHNIPYNRLQDRGFLSIGCEPCTRAVQPGESIRSGRWWWEDPDKKECGLHVHK</sequence>
<evidence type="ECO:0000259" key="15">
    <source>
        <dbReference type="Pfam" id="PF01507"/>
    </source>
</evidence>
<dbReference type="HAMAP" id="MF_00063">
    <property type="entry name" value="CysH"/>
    <property type="match status" value="1"/>
</dbReference>
<evidence type="ECO:0000256" key="7">
    <source>
        <dbReference type="ARBA" id="ARBA00024298"/>
    </source>
</evidence>
<comment type="similarity">
    <text evidence="1 14">Belongs to the PAPS reductase family. CysH subfamily.</text>
</comment>
<evidence type="ECO:0000313" key="17">
    <source>
        <dbReference type="Proteomes" id="UP000006048"/>
    </source>
</evidence>
<dbReference type="Pfam" id="PF01507">
    <property type="entry name" value="PAPS_reduct"/>
    <property type="match status" value="1"/>
</dbReference>
<dbReference type="GO" id="GO:0046872">
    <property type="term" value="F:metal ion binding"/>
    <property type="evidence" value="ECO:0007669"/>
    <property type="project" value="UniProtKB-KW"/>
</dbReference>
<dbReference type="AlphaFoldDB" id="I4BAY1"/>
<dbReference type="InterPro" id="IPR002500">
    <property type="entry name" value="PAPS_reduct_dom"/>
</dbReference>
<dbReference type="GO" id="GO:0005737">
    <property type="term" value="C:cytoplasm"/>
    <property type="evidence" value="ECO:0007669"/>
    <property type="project" value="UniProtKB-SubCell"/>
</dbReference>
<evidence type="ECO:0000256" key="1">
    <source>
        <dbReference type="ARBA" id="ARBA00009732"/>
    </source>
</evidence>
<dbReference type="KEGG" id="tpx:Turpa_3804"/>
<name>I4BAY1_TURPD</name>
<reference evidence="16 17" key="1">
    <citation type="submission" date="2012-06" db="EMBL/GenBank/DDBJ databases">
        <title>The complete chromosome of genome of Turneriella parva DSM 21527.</title>
        <authorList>
            <consortium name="US DOE Joint Genome Institute (JGI-PGF)"/>
            <person name="Lucas S."/>
            <person name="Han J."/>
            <person name="Lapidus A."/>
            <person name="Bruce D."/>
            <person name="Goodwin L."/>
            <person name="Pitluck S."/>
            <person name="Peters L."/>
            <person name="Kyrpides N."/>
            <person name="Mavromatis K."/>
            <person name="Ivanova N."/>
            <person name="Mikhailova N."/>
            <person name="Chertkov O."/>
            <person name="Detter J.C."/>
            <person name="Tapia R."/>
            <person name="Han C."/>
            <person name="Land M."/>
            <person name="Hauser L."/>
            <person name="Markowitz V."/>
            <person name="Cheng J.-F."/>
            <person name="Hugenholtz P."/>
            <person name="Woyke T."/>
            <person name="Wu D."/>
            <person name="Gronow S."/>
            <person name="Wellnitz S."/>
            <person name="Brambilla E."/>
            <person name="Klenk H.-P."/>
            <person name="Eisen J.A."/>
        </authorList>
    </citation>
    <scope>NUCLEOTIDE SEQUENCE [LARGE SCALE GENOMIC DNA]</scope>
    <source>
        <strain evidence="17">ATCC BAA-1111 / DSM 21527 / NCTC 11395 / H</strain>
    </source>
</reference>
<dbReference type="NCBIfam" id="TIGR02055">
    <property type="entry name" value="APS_reductase"/>
    <property type="match status" value="1"/>
</dbReference>
<dbReference type="PANTHER" id="PTHR46482:SF9">
    <property type="entry name" value="5'-ADENYLYLSULFATE REDUCTASE 1, CHLOROPLASTIC"/>
    <property type="match status" value="1"/>
</dbReference>
<keyword evidence="5 14" id="KW-0408">Iron</keyword>
<comment type="subcellular location">
    <subcellularLocation>
        <location evidence="14">Cytoplasm</location>
    </subcellularLocation>
</comment>
<accession>I4BAY1</accession>
<comment type="pathway">
    <text evidence="8 14">Sulfur metabolism; hydrogen sulfide biosynthesis; sulfite from sulfate.</text>
</comment>
<dbReference type="GO" id="GO:0019344">
    <property type="term" value="P:cysteine biosynthetic process"/>
    <property type="evidence" value="ECO:0007669"/>
    <property type="project" value="InterPro"/>
</dbReference>
<evidence type="ECO:0000256" key="3">
    <source>
        <dbReference type="ARBA" id="ARBA00022723"/>
    </source>
</evidence>
<evidence type="ECO:0000256" key="14">
    <source>
        <dbReference type="HAMAP-Rule" id="MF_00063"/>
    </source>
</evidence>
<dbReference type="EC" id="1.8.4.10" evidence="9 14"/>
<dbReference type="PIRSF" id="PIRSF000857">
    <property type="entry name" value="PAPS_reductase"/>
    <property type="match status" value="1"/>
</dbReference>
<keyword evidence="6 14" id="KW-0411">Iron-sulfur</keyword>
<evidence type="ECO:0000256" key="8">
    <source>
        <dbReference type="ARBA" id="ARBA00024327"/>
    </source>
</evidence>
<dbReference type="PATRIC" id="fig|869212.3.peg.3833"/>
<evidence type="ECO:0000256" key="10">
    <source>
        <dbReference type="ARBA" id="ARBA00029514"/>
    </source>
</evidence>
<dbReference type="Proteomes" id="UP000006048">
    <property type="component" value="Chromosome"/>
</dbReference>
<comment type="catalytic activity">
    <reaction evidence="13 14">
        <text>[thioredoxin]-disulfide + sulfite + AMP + 2 H(+) = adenosine 5'-phosphosulfate + [thioredoxin]-dithiol</text>
        <dbReference type="Rhea" id="RHEA:21976"/>
        <dbReference type="Rhea" id="RHEA-COMP:10698"/>
        <dbReference type="Rhea" id="RHEA-COMP:10700"/>
        <dbReference type="ChEBI" id="CHEBI:15378"/>
        <dbReference type="ChEBI" id="CHEBI:17359"/>
        <dbReference type="ChEBI" id="CHEBI:29950"/>
        <dbReference type="ChEBI" id="CHEBI:50058"/>
        <dbReference type="ChEBI" id="CHEBI:58243"/>
        <dbReference type="ChEBI" id="CHEBI:456215"/>
        <dbReference type="EC" id="1.8.4.10"/>
    </reaction>
</comment>
<dbReference type="GO" id="GO:0004604">
    <property type="term" value="F:phosphoadenylyl-sulfate reductase (thioredoxin) activity"/>
    <property type="evidence" value="ECO:0007669"/>
    <property type="project" value="UniProtKB-UniRule"/>
</dbReference>
<proteinExistence type="inferred from homology"/>
<comment type="cofactor">
    <cofactor evidence="14">
        <name>[4Fe-4S] cluster</name>
        <dbReference type="ChEBI" id="CHEBI:49883"/>
    </cofactor>
    <text evidence="14">Binds 1 [4Fe-4S] cluster per subunit.</text>
</comment>
<feature type="active site" description="Nucleophile; cysteine thiosulfonate intermediate" evidence="14">
    <location>
        <position position="232"/>
    </location>
</feature>
<evidence type="ECO:0000256" key="5">
    <source>
        <dbReference type="ARBA" id="ARBA00023004"/>
    </source>
</evidence>
<dbReference type="EMBL" id="CP002959">
    <property type="protein sequence ID" value="AFM14438.1"/>
    <property type="molecule type" value="Genomic_DNA"/>
</dbReference>
<dbReference type="InterPro" id="IPR014729">
    <property type="entry name" value="Rossmann-like_a/b/a_fold"/>
</dbReference>
<gene>
    <name evidence="14" type="primary">cysH</name>
    <name evidence="16" type="ordered locus">Turpa_3804</name>
</gene>
<dbReference type="InterPro" id="IPR011798">
    <property type="entry name" value="APS_reductase"/>
</dbReference>
<evidence type="ECO:0000256" key="9">
    <source>
        <dbReference type="ARBA" id="ARBA00024386"/>
    </source>
</evidence>
<dbReference type="SUPFAM" id="SSF52402">
    <property type="entry name" value="Adenine nucleotide alpha hydrolases-like"/>
    <property type="match status" value="1"/>
</dbReference>
<keyword evidence="17" id="KW-1185">Reference proteome</keyword>
<feature type="domain" description="Phosphoadenosine phosphosulphate reductase" evidence="15">
    <location>
        <begin position="36"/>
        <end position="210"/>
    </location>
</feature>
<dbReference type="PANTHER" id="PTHR46482">
    <property type="entry name" value="5'-ADENYLYLSULFATE REDUCTASE 3, CHLOROPLASTIC"/>
    <property type="match status" value="1"/>
</dbReference>
<evidence type="ECO:0000256" key="12">
    <source>
        <dbReference type="ARBA" id="ARBA00032041"/>
    </source>
</evidence>
<dbReference type="HOGENOM" id="CLU_044089_1_0_12"/>
<protein>
    <recommendedName>
        <fullName evidence="10 14">Adenosine 5'-phosphosulfate reductase</fullName>
        <shortName evidence="14">APS reductase</shortName>
        <ecNumber evidence="9 14">1.8.4.10</ecNumber>
    </recommendedName>
    <alternativeName>
        <fullName evidence="12 14">5'-adenylylsulfate reductase</fullName>
    </alternativeName>
    <alternativeName>
        <fullName evidence="11 14">Thioredoxin-dependent 5'-adenylylsulfate reductase</fullName>
    </alternativeName>
</protein>
<dbReference type="RefSeq" id="WP_014804915.1">
    <property type="nucleotide sequence ID" value="NC_018020.1"/>
</dbReference>
<organism evidence="16 17">
    <name type="scientific">Turneriella parva (strain ATCC BAA-1111 / DSM 21527 / NCTC 11395 / H)</name>
    <name type="common">Leptospira parva</name>
    <dbReference type="NCBI Taxonomy" id="869212"/>
    <lineage>
        <taxon>Bacteria</taxon>
        <taxon>Pseudomonadati</taxon>
        <taxon>Spirochaetota</taxon>
        <taxon>Spirochaetia</taxon>
        <taxon>Leptospirales</taxon>
        <taxon>Leptospiraceae</taxon>
        <taxon>Turneriella</taxon>
    </lineage>
</organism>
<keyword evidence="3 14" id="KW-0479">Metal-binding</keyword>
<evidence type="ECO:0000313" key="16">
    <source>
        <dbReference type="EMBL" id="AFM14438.1"/>
    </source>
</evidence>
<evidence type="ECO:0000256" key="13">
    <source>
        <dbReference type="ARBA" id="ARBA00048441"/>
    </source>
</evidence>
<dbReference type="OrthoDB" id="9774475at2"/>
<dbReference type="NCBIfam" id="NF002537">
    <property type="entry name" value="PRK02090.1"/>
    <property type="match status" value="1"/>
</dbReference>
<feature type="binding site" evidence="14">
    <location>
        <position position="121"/>
    </location>
    <ligand>
        <name>[4Fe-4S] cluster</name>
        <dbReference type="ChEBI" id="CHEBI:49883"/>
    </ligand>
</feature>
<dbReference type="GO" id="GO:0070814">
    <property type="term" value="P:hydrogen sulfide biosynthetic process"/>
    <property type="evidence" value="ECO:0007669"/>
    <property type="project" value="UniProtKB-UniRule"/>
</dbReference>
<keyword evidence="2 14" id="KW-0963">Cytoplasm</keyword>
<dbReference type="CDD" id="cd23945">
    <property type="entry name" value="PAPS_reductase"/>
    <property type="match status" value="1"/>
</dbReference>
<dbReference type="InterPro" id="IPR004511">
    <property type="entry name" value="PAPS/APS_Rdtase"/>
</dbReference>
<feature type="binding site" evidence="14">
    <location>
        <position position="207"/>
    </location>
    <ligand>
        <name>[4Fe-4S] cluster</name>
        <dbReference type="ChEBI" id="CHEBI:49883"/>
    </ligand>
</feature>
<dbReference type="GO" id="GO:0019379">
    <property type="term" value="P:sulfate assimilation, phosphoadenylyl sulfate reduction by phosphoadenylyl-sulfate reductase (thioredoxin)"/>
    <property type="evidence" value="ECO:0007669"/>
    <property type="project" value="UniProtKB-UniRule"/>
</dbReference>
<evidence type="ECO:0000256" key="6">
    <source>
        <dbReference type="ARBA" id="ARBA00023014"/>
    </source>
</evidence>